<dbReference type="AlphaFoldDB" id="A0A087HFF3"/>
<evidence type="ECO:0000313" key="2">
    <source>
        <dbReference type="Proteomes" id="UP000029120"/>
    </source>
</evidence>
<gene>
    <name evidence="1" type="ordered locus">AALP_Aa2g050400</name>
</gene>
<organism evidence="1 2">
    <name type="scientific">Arabis alpina</name>
    <name type="common">Alpine rock-cress</name>
    <dbReference type="NCBI Taxonomy" id="50452"/>
    <lineage>
        <taxon>Eukaryota</taxon>
        <taxon>Viridiplantae</taxon>
        <taxon>Streptophyta</taxon>
        <taxon>Embryophyta</taxon>
        <taxon>Tracheophyta</taxon>
        <taxon>Spermatophyta</taxon>
        <taxon>Magnoliopsida</taxon>
        <taxon>eudicotyledons</taxon>
        <taxon>Gunneridae</taxon>
        <taxon>Pentapetalae</taxon>
        <taxon>rosids</taxon>
        <taxon>malvids</taxon>
        <taxon>Brassicales</taxon>
        <taxon>Brassicaceae</taxon>
        <taxon>Arabideae</taxon>
        <taxon>Arabis</taxon>
    </lineage>
</organism>
<dbReference type="Proteomes" id="UP000029120">
    <property type="component" value="Chromosome 2"/>
</dbReference>
<dbReference type="Gramene" id="KFK40855">
    <property type="protein sequence ID" value="KFK40855"/>
    <property type="gene ID" value="AALP_AA2G050400"/>
</dbReference>
<dbReference type="EMBL" id="CM002870">
    <property type="protein sequence ID" value="KFK40855.1"/>
    <property type="molecule type" value="Genomic_DNA"/>
</dbReference>
<proteinExistence type="predicted"/>
<accession>A0A087HFF3</accession>
<keyword evidence="2" id="KW-1185">Reference proteome</keyword>
<name>A0A087HFF3_ARAAL</name>
<evidence type="ECO:0000313" key="1">
    <source>
        <dbReference type="EMBL" id="KFK40855.1"/>
    </source>
</evidence>
<protein>
    <submittedName>
        <fullName evidence="1">Uncharacterized protein</fullName>
    </submittedName>
</protein>
<reference evidence="2" key="1">
    <citation type="journal article" date="2015" name="Nat. Plants">
        <title>Genome expansion of Arabis alpina linked with retrotransposition and reduced symmetric DNA methylation.</title>
        <authorList>
            <person name="Willing E.M."/>
            <person name="Rawat V."/>
            <person name="Mandakova T."/>
            <person name="Maumus F."/>
            <person name="James G.V."/>
            <person name="Nordstroem K.J."/>
            <person name="Becker C."/>
            <person name="Warthmann N."/>
            <person name="Chica C."/>
            <person name="Szarzynska B."/>
            <person name="Zytnicki M."/>
            <person name="Albani M.C."/>
            <person name="Kiefer C."/>
            <person name="Bergonzi S."/>
            <person name="Castaings L."/>
            <person name="Mateos J.L."/>
            <person name="Berns M.C."/>
            <person name="Bujdoso N."/>
            <person name="Piofczyk T."/>
            <person name="de Lorenzo L."/>
            <person name="Barrero-Sicilia C."/>
            <person name="Mateos I."/>
            <person name="Piednoel M."/>
            <person name="Hagmann J."/>
            <person name="Chen-Min-Tao R."/>
            <person name="Iglesias-Fernandez R."/>
            <person name="Schuster S.C."/>
            <person name="Alonso-Blanco C."/>
            <person name="Roudier F."/>
            <person name="Carbonero P."/>
            <person name="Paz-Ares J."/>
            <person name="Davis S.J."/>
            <person name="Pecinka A."/>
            <person name="Quesneville H."/>
            <person name="Colot V."/>
            <person name="Lysak M.A."/>
            <person name="Weigel D."/>
            <person name="Coupland G."/>
            <person name="Schneeberger K."/>
        </authorList>
    </citation>
    <scope>NUCLEOTIDE SEQUENCE [LARGE SCALE GENOMIC DNA]</scope>
    <source>
        <strain evidence="2">cv. Pajares</strain>
    </source>
</reference>
<sequence length="38" mass="4371">MIYQTKELETKLKDEQSQEAVLLQQNAILLEPPRVASD</sequence>